<keyword evidence="1" id="KW-1133">Transmembrane helix</keyword>
<dbReference type="EMBL" id="FQXT01000001">
    <property type="protein sequence ID" value="SHH45531.1"/>
    <property type="molecule type" value="Genomic_DNA"/>
</dbReference>
<evidence type="ECO:0000313" key="5">
    <source>
        <dbReference type="Proteomes" id="UP000290037"/>
    </source>
</evidence>
<dbReference type="RefSeq" id="WP_072979500.1">
    <property type="nucleotide sequence ID" value="NZ_CAXPJH010000011.1"/>
</dbReference>
<keyword evidence="1" id="KW-0472">Membrane</keyword>
<dbReference type="AlphaFoldDB" id="A0A1M5T448"/>
<evidence type="ECO:0000256" key="1">
    <source>
        <dbReference type="SAM" id="Phobius"/>
    </source>
</evidence>
<name>A0A1M5T448_9FLAO</name>
<feature type="transmembrane region" description="Helical" evidence="1">
    <location>
        <begin position="12"/>
        <end position="33"/>
    </location>
</feature>
<feature type="transmembrane region" description="Helical" evidence="1">
    <location>
        <begin position="45"/>
        <end position="65"/>
    </location>
</feature>
<accession>A0A1M5T448</accession>
<keyword evidence="5" id="KW-1185">Reference proteome</keyword>
<organism evidence="3 4">
    <name type="scientific">Leeuwenhoekiella palythoae</name>
    <dbReference type="NCBI Taxonomy" id="573501"/>
    <lineage>
        <taxon>Bacteria</taxon>
        <taxon>Pseudomonadati</taxon>
        <taxon>Bacteroidota</taxon>
        <taxon>Flavobacteriia</taxon>
        <taxon>Flavobacteriales</taxon>
        <taxon>Flavobacteriaceae</taxon>
        <taxon>Leeuwenhoekiella</taxon>
    </lineage>
</organism>
<reference evidence="2 5" key="3">
    <citation type="submission" date="2018-07" db="EMBL/GenBank/DDBJ databases">
        <title>Leeuwenhoekiella genomics.</title>
        <authorList>
            <person name="Tahon G."/>
            <person name="Willems A."/>
        </authorList>
    </citation>
    <scope>NUCLEOTIDE SEQUENCE [LARGE SCALE GENOMIC DNA]</scope>
    <source>
        <strain evidence="2 5">LMG 24856</strain>
    </source>
</reference>
<evidence type="ECO:0000313" key="2">
    <source>
        <dbReference type="EMBL" id="RXG28772.1"/>
    </source>
</evidence>
<dbReference type="Proteomes" id="UP000290037">
    <property type="component" value="Unassembled WGS sequence"/>
</dbReference>
<evidence type="ECO:0000313" key="3">
    <source>
        <dbReference type="EMBL" id="SHH45531.1"/>
    </source>
</evidence>
<protein>
    <submittedName>
        <fullName evidence="2 3">Membrane protein</fullName>
    </submittedName>
</protein>
<reference evidence="3" key="2">
    <citation type="submission" date="2016-11" db="EMBL/GenBank/DDBJ databases">
        <authorList>
            <person name="Jaros S."/>
            <person name="Januszkiewicz K."/>
            <person name="Wedrychowicz H."/>
        </authorList>
    </citation>
    <scope>NUCLEOTIDE SEQUENCE [LARGE SCALE GENOMIC DNA]</scope>
    <source>
        <strain evidence="3">DSM 19859</strain>
    </source>
</reference>
<dbReference type="EMBL" id="QOVN01000004">
    <property type="protein sequence ID" value="RXG28772.1"/>
    <property type="molecule type" value="Genomic_DNA"/>
</dbReference>
<dbReference type="OrthoDB" id="6400719at2"/>
<feature type="transmembrane region" description="Helical" evidence="1">
    <location>
        <begin position="71"/>
        <end position="97"/>
    </location>
</feature>
<keyword evidence="1" id="KW-0812">Transmembrane</keyword>
<evidence type="ECO:0000313" key="4">
    <source>
        <dbReference type="Proteomes" id="UP000184240"/>
    </source>
</evidence>
<dbReference type="STRING" id="573501.SAMN04487999_0242"/>
<sequence>MTTEDIKNGKTSAIVAYLTMLGAIIAIFMNMEPKNPFARFHIRQAFGIFLTFFALGFLVSFLNSWPASFGFYIFIFILWGYGFVNAIQGNIVPVPLLGKYYQKWFRFIE</sequence>
<proteinExistence type="predicted"/>
<dbReference type="Proteomes" id="UP000184240">
    <property type="component" value="Unassembled WGS sequence"/>
</dbReference>
<gene>
    <name evidence="2" type="ORF">DSM01_2233</name>
    <name evidence="3" type="ORF">SAMN04487999_0242</name>
</gene>
<reference evidence="4" key="1">
    <citation type="submission" date="2016-11" db="EMBL/GenBank/DDBJ databases">
        <authorList>
            <person name="Varghese N."/>
            <person name="Submissions S."/>
        </authorList>
    </citation>
    <scope>NUCLEOTIDE SEQUENCE [LARGE SCALE GENOMIC DNA]</scope>
    <source>
        <strain evidence="4">DSM 19859</strain>
    </source>
</reference>